<dbReference type="Pfam" id="PF02775">
    <property type="entry name" value="TPP_enzyme_C"/>
    <property type="match status" value="1"/>
</dbReference>
<evidence type="ECO:0000256" key="6">
    <source>
        <dbReference type="ARBA" id="ARBA00023002"/>
    </source>
</evidence>
<protein>
    <submittedName>
        <fullName evidence="12">Pyruvate ferredoxin/flavodoxin oxidoreductase, beta subunit</fullName>
    </submittedName>
</protein>
<name>A0A0G0C0X6_UNCC3</name>
<keyword evidence="12" id="KW-0670">Pyruvate</keyword>
<gene>
    <name evidence="12" type="ORF">UR67_C0003G0054</name>
</gene>
<dbReference type="GO" id="GO:0045333">
    <property type="term" value="P:cellular respiration"/>
    <property type="evidence" value="ECO:0007669"/>
    <property type="project" value="UniProtKB-ARBA"/>
</dbReference>
<evidence type="ECO:0000256" key="1">
    <source>
        <dbReference type="ARBA" id="ARBA00001946"/>
    </source>
</evidence>
<dbReference type="InterPro" id="IPR051457">
    <property type="entry name" value="2-oxoacid:Fd_oxidoreductase"/>
</dbReference>
<dbReference type="PANTHER" id="PTHR48084:SF4">
    <property type="entry name" value="2-OXOGLUTARATE OXIDOREDUCTASE SUBUNIT KORB"/>
    <property type="match status" value="1"/>
</dbReference>
<feature type="domain" description="Pyruvate ferredoxin oxidoreductase beta subunit C-terminal" evidence="11">
    <location>
        <begin position="200"/>
        <end position="263"/>
    </location>
</feature>
<evidence type="ECO:0000256" key="5">
    <source>
        <dbReference type="ARBA" id="ARBA00022842"/>
    </source>
</evidence>
<keyword evidence="5" id="KW-0460">Magnesium</keyword>
<organism evidence="12 13">
    <name type="scientific">candidate division CPR3 bacterium GW2011_GWF2_35_18</name>
    <dbReference type="NCBI Taxonomy" id="1618350"/>
    <lineage>
        <taxon>Bacteria</taxon>
        <taxon>Bacteria division CPR3</taxon>
    </lineage>
</organism>
<keyword evidence="7" id="KW-0408">Iron</keyword>
<keyword evidence="8" id="KW-0411">Iron-sulfur</keyword>
<dbReference type="PATRIC" id="fig|1618350.3.peg.559"/>
<accession>A0A0G0C0X6</accession>
<comment type="cofactor">
    <cofactor evidence="2">
        <name>thiamine diphosphate</name>
        <dbReference type="ChEBI" id="CHEBI:58937"/>
    </cofactor>
</comment>
<evidence type="ECO:0000313" key="12">
    <source>
        <dbReference type="EMBL" id="KKP69776.1"/>
    </source>
</evidence>
<dbReference type="InterPro" id="IPR011896">
    <property type="entry name" value="OFOB"/>
</dbReference>
<evidence type="ECO:0000313" key="13">
    <source>
        <dbReference type="Proteomes" id="UP000034581"/>
    </source>
</evidence>
<reference evidence="12 13" key="1">
    <citation type="journal article" date="2015" name="Nature">
        <title>rRNA introns, odd ribosomes, and small enigmatic genomes across a large radiation of phyla.</title>
        <authorList>
            <person name="Brown C.T."/>
            <person name="Hug L.A."/>
            <person name="Thomas B.C."/>
            <person name="Sharon I."/>
            <person name="Castelle C.J."/>
            <person name="Singh A."/>
            <person name="Wilkins M.J."/>
            <person name="Williams K.H."/>
            <person name="Banfield J.F."/>
        </authorList>
    </citation>
    <scope>NUCLEOTIDE SEQUENCE [LARGE SCALE GENOMIC DNA]</scope>
</reference>
<evidence type="ECO:0000259" key="10">
    <source>
        <dbReference type="Pfam" id="PF02775"/>
    </source>
</evidence>
<evidence type="ECO:0000259" key="11">
    <source>
        <dbReference type="Pfam" id="PF12367"/>
    </source>
</evidence>
<comment type="cofactor">
    <cofactor evidence="3">
        <name>[4Fe-4S] cluster</name>
        <dbReference type="ChEBI" id="CHEBI:49883"/>
    </cofactor>
</comment>
<evidence type="ECO:0000256" key="7">
    <source>
        <dbReference type="ARBA" id="ARBA00023004"/>
    </source>
</evidence>
<dbReference type="InterPro" id="IPR011766">
    <property type="entry name" value="TPP_enzyme_TPP-bd"/>
</dbReference>
<comment type="caution">
    <text evidence="12">The sequence shown here is derived from an EMBL/GenBank/DDBJ whole genome shotgun (WGS) entry which is preliminary data.</text>
</comment>
<evidence type="ECO:0000256" key="2">
    <source>
        <dbReference type="ARBA" id="ARBA00001964"/>
    </source>
</evidence>
<keyword evidence="9" id="KW-0786">Thiamine pyrophosphate</keyword>
<dbReference type="Pfam" id="PF12367">
    <property type="entry name" value="PFO_beta_C"/>
    <property type="match status" value="1"/>
</dbReference>
<dbReference type="Gene3D" id="3.40.50.970">
    <property type="match status" value="1"/>
</dbReference>
<evidence type="ECO:0000256" key="9">
    <source>
        <dbReference type="ARBA" id="ARBA00023052"/>
    </source>
</evidence>
<dbReference type="GO" id="GO:0030976">
    <property type="term" value="F:thiamine pyrophosphate binding"/>
    <property type="evidence" value="ECO:0007669"/>
    <property type="project" value="InterPro"/>
</dbReference>
<dbReference type="STRING" id="1618350.UR67_C0003G0054"/>
<dbReference type="Proteomes" id="UP000034581">
    <property type="component" value="Unassembled WGS sequence"/>
</dbReference>
<dbReference type="SUPFAM" id="SSF52518">
    <property type="entry name" value="Thiamin diphosphate-binding fold (THDP-binding)"/>
    <property type="match status" value="1"/>
</dbReference>
<evidence type="ECO:0000256" key="8">
    <source>
        <dbReference type="ARBA" id="ARBA00023014"/>
    </source>
</evidence>
<dbReference type="InterPro" id="IPR029061">
    <property type="entry name" value="THDP-binding"/>
</dbReference>
<dbReference type="GO" id="GO:0046872">
    <property type="term" value="F:metal ion binding"/>
    <property type="evidence" value="ECO:0007669"/>
    <property type="project" value="UniProtKB-KW"/>
</dbReference>
<dbReference type="PANTHER" id="PTHR48084">
    <property type="entry name" value="2-OXOGLUTARATE OXIDOREDUCTASE SUBUNIT KORB-RELATED"/>
    <property type="match status" value="1"/>
</dbReference>
<keyword evidence="4" id="KW-0479">Metal-binding</keyword>
<evidence type="ECO:0000256" key="3">
    <source>
        <dbReference type="ARBA" id="ARBA00001966"/>
    </source>
</evidence>
<dbReference type="NCBIfam" id="TIGR02177">
    <property type="entry name" value="PorB_KorB"/>
    <property type="match status" value="1"/>
</dbReference>
<dbReference type="GO" id="GO:0016625">
    <property type="term" value="F:oxidoreductase activity, acting on the aldehyde or oxo group of donors, iron-sulfur protein as acceptor"/>
    <property type="evidence" value="ECO:0007669"/>
    <property type="project" value="UniProtKB-ARBA"/>
</dbReference>
<proteinExistence type="predicted"/>
<evidence type="ECO:0000256" key="4">
    <source>
        <dbReference type="ARBA" id="ARBA00022723"/>
    </source>
</evidence>
<dbReference type="AlphaFoldDB" id="A0A0G0C0X6"/>
<keyword evidence="6" id="KW-0560">Oxidoreductase</keyword>
<feature type="domain" description="Thiamine pyrophosphate enzyme TPP-binding" evidence="10">
    <location>
        <begin position="55"/>
        <end position="196"/>
    </location>
</feature>
<sequence>MVKQANDYNTTIRPTWCPGCGNFGIWAAIKNVLASKNWEGHNYVIVYGVGCSGNMADFIGGYGLHSLHGRSLPNAEGIKLGNHNLPVICVAGDGDTYGEAGNHLIHAARANHDITLIVHDNRIYGLTTGQASPTSEHGFKAKSTPNGLIEYPVNGLALAISEGATFVAQGFAGELQHLTEVIKKAVDHKGFSIVNVFQPCVTWNKLDTFAYFKEHTYKLEEDKHDRHSKIKAIELTLDRERLPLGVLYEEERPAYHEQEASLQEGTLISRKDYSDSVTELFKDFR</sequence>
<dbReference type="EMBL" id="LBQB01000003">
    <property type="protein sequence ID" value="KKP69776.1"/>
    <property type="molecule type" value="Genomic_DNA"/>
</dbReference>
<dbReference type="GO" id="GO:0051536">
    <property type="term" value="F:iron-sulfur cluster binding"/>
    <property type="evidence" value="ECO:0007669"/>
    <property type="project" value="UniProtKB-KW"/>
</dbReference>
<comment type="cofactor">
    <cofactor evidence="1">
        <name>Mg(2+)</name>
        <dbReference type="ChEBI" id="CHEBI:18420"/>
    </cofactor>
</comment>
<dbReference type="CDD" id="cd03375">
    <property type="entry name" value="TPP_OGFOR"/>
    <property type="match status" value="1"/>
</dbReference>
<dbReference type="InterPro" id="IPR032686">
    <property type="entry name" value="PFO_beta_C"/>
</dbReference>